<keyword evidence="2" id="KW-1185">Reference proteome</keyword>
<sequence length="161" mass="18597">MKKVIDQLQRLQLLVGTVFLTIFLITVVFQVFSRRAGITAPWTEEIAMYSFIWAVFMGAGAMVYEKRHFAFTSVSDALKNEKIKRLLSIAISSIMLVFALLMIKYGYETTKQFWNYKWVNIPALKRGPTWLCLPLCGITSTIYLIYLIIDDIKHIVKGDFK</sequence>
<proteinExistence type="predicted"/>
<organism evidence="1 2">
    <name type="scientific">Sporanaerobium hydrogeniformans</name>
    <dbReference type="NCBI Taxonomy" id="3072179"/>
    <lineage>
        <taxon>Bacteria</taxon>
        <taxon>Bacillati</taxon>
        <taxon>Bacillota</taxon>
        <taxon>Clostridia</taxon>
        <taxon>Lachnospirales</taxon>
        <taxon>Lachnospiraceae</taxon>
        <taxon>Sporanaerobium</taxon>
    </lineage>
</organism>
<gene>
    <name evidence="1" type="ORF">CS063_09845</name>
</gene>
<evidence type="ECO:0000313" key="2">
    <source>
        <dbReference type="Proteomes" id="UP000224460"/>
    </source>
</evidence>
<reference evidence="1" key="1">
    <citation type="submission" date="2017-10" db="EMBL/GenBank/DDBJ databases">
        <title>Genome sequence of cellulolytic Lachnospiraceae bacterium XHS1971 isolated from hotspring sediment.</title>
        <authorList>
            <person name="Vasudevan G."/>
            <person name="Joshi A.J."/>
            <person name="Hivarkar S."/>
            <person name="Lanjekar V.B."/>
            <person name="Dhakephalkar P.K."/>
            <person name="Dagar S."/>
        </authorList>
    </citation>
    <scope>NUCLEOTIDE SEQUENCE</scope>
    <source>
        <strain evidence="1">XHS1971</strain>
    </source>
</reference>
<comment type="caution">
    <text evidence="1">The sequence shown here is derived from an EMBL/GenBank/DDBJ whole genome shotgun (WGS) entry which is preliminary data.</text>
</comment>
<dbReference type="Proteomes" id="UP000224460">
    <property type="component" value="Unassembled WGS sequence"/>
</dbReference>
<dbReference type="EMBL" id="PEDL01000009">
    <property type="protein sequence ID" value="PHV70595.1"/>
    <property type="molecule type" value="Genomic_DNA"/>
</dbReference>
<evidence type="ECO:0000313" key="1">
    <source>
        <dbReference type="EMBL" id="PHV70595.1"/>
    </source>
</evidence>
<name>A0AC61DCG9_9FIRM</name>
<accession>A0AC61DCG9</accession>
<protein>
    <submittedName>
        <fullName evidence="1">C4-dicarboxylate ABC transporter permease</fullName>
    </submittedName>
</protein>